<dbReference type="EMBL" id="SJPU01000020">
    <property type="protein sequence ID" value="TWU05376.1"/>
    <property type="molecule type" value="Genomic_DNA"/>
</dbReference>
<protein>
    <submittedName>
        <fullName evidence="2">Uncharacterized protein</fullName>
    </submittedName>
</protein>
<reference evidence="2 3" key="1">
    <citation type="journal article" date="2020" name="Antonie Van Leeuwenhoek">
        <title>Rhodopirellula heiligendammensis sp. nov., Rhodopirellula pilleata sp. nov., and Rhodopirellula solitaria sp. nov. isolated from natural or artificial marine surfaces in Northern Germany and California, USA, and emended description of the genus Rhodopirellula.</title>
        <authorList>
            <person name="Kallscheuer N."/>
            <person name="Wiegand S."/>
            <person name="Jogler M."/>
            <person name="Boedeker C."/>
            <person name="Peeters S.H."/>
            <person name="Rast P."/>
            <person name="Heuer A."/>
            <person name="Jetten M.S.M."/>
            <person name="Rohde M."/>
            <person name="Jogler C."/>
        </authorList>
    </citation>
    <scope>NUCLEOTIDE SEQUENCE [LARGE SCALE GENOMIC DNA]</scope>
    <source>
        <strain evidence="2 3">Poly21</strain>
    </source>
</reference>
<proteinExistence type="predicted"/>
<dbReference type="Proteomes" id="UP000319908">
    <property type="component" value="Unassembled WGS sequence"/>
</dbReference>
<feature type="chain" id="PRO_5022931348" evidence="1">
    <location>
        <begin position="21"/>
        <end position="156"/>
    </location>
</feature>
<sequence length="156" mass="16668">MKLMCLATVLALTAWLDATASTYELAAVATAPTNSHQRDVELRFTAPEDAEVRITADGVTVSKTSRDLSNARLSFKLDEDRADGSEYLTFLVGFGTAPNCGTGRTVKSDSKLDLKLKIAEKPTSVPYGETFTVGHFNGKPITIYVKPKPTAPGNGG</sequence>
<keyword evidence="1" id="KW-0732">Signal</keyword>
<organism evidence="2 3">
    <name type="scientific">Allorhodopirellula heiligendammensis</name>
    <dbReference type="NCBI Taxonomy" id="2714739"/>
    <lineage>
        <taxon>Bacteria</taxon>
        <taxon>Pseudomonadati</taxon>
        <taxon>Planctomycetota</taxon>
        <taxon>Planctomycetia</taxon>
        <taxon>Pirellulales</taxon>
        <taxon>Pirellulaceae</taxon>
        <taxon>Allorhodopirellula</taxon>
    </lineage>
</organism>
<evidence type="ECO:0000256" key="1">
    <source>
        <dbReference type="SAM" id="SignalP"/>
    </source>
</evidence>
<name>A0A5C6B2B8_9BACT</name>
<keyword evidence="3" id="KW-1185">Reference proteome</keyword>
<feature type="signal peptide" evidence="1">
    <location>
        <begin position="1"/>
        <end position="20"/>
    </location>
</feature>
<evidence type="ECO:0000313" key="3">
    <source>
        <dbReference type="Proteomes" id="UP000319908"/>
    </source>
</evidence>
<dbReference type="RefSeq" id="WP_146410098.1">
    <property type="nucleotide sequence ID" value="NZ_SJPU01000020.1"/>
</dbReference>
<evidence type="ECO:0000313" key="2">
    <source>
        <dbReference type="EMBL" id="TWU05376.1"/>
    </source>
</evidence>
<comment type="caution">
    <text evidence="2">The sequence shown here is derived from an EMBL/GenBank/DDBJ whole genome shotgun (WGS) entry which is preliminary data.</text>
</comment>
<dbReference type="AlphaFoldDB" id="A0A5C6B2B8"/>
<accession>A0A5C6B2B8</accession>
<gene>
    <name evidence="2" type="ORF">Poly21_57160</name>
</gene>